<name>A0A485NDT0_LYNPA</name>
<keyword evidence="3" id="KW-1185">Reference proteome</keyword>
<protein>
    <submittedName>
        <fullName evidence="2">Swi snf-related matrix-associated actin-dependent</fullName>
    </submittedName>
</protein>
<evidence type="ECO:0000313" key="3">
    <source>
        <dbReference type="Proteomes" id="UP000386466"/>
    </source>
</evidence>
<dbReference type="PANTHER" id="PTHR46232">
    <property type="entry name" value="SMARCE1 REGULATOR OF CHROMATIN"/>
    <property type="match status" value="1"/>
</dbReference>
<dbReference type="GO" id="GO:0016922">
    <property type="term" value="F:nuclear receptor binding"/>
    <property type="evidence" value="ECO:0007669"/>
    <property type="project" value="TreeGrafter"/>
</dbReference>
<feature type="region of interest" description="Disordered" evidence="1">
    <location>
        <begin position="1"/>
        <end position="22"/>
    </location>
</feature>
<dbReference type="Proteomes" id="UP000386466">
    <property type="component" value="Unassembled WGS sequence"/>
</dbReference>
<sequence>MDQGEPYVRTEPAEDADDYDDGFSMKHTATALFQRNYSVISEILSGSVVPDIQTVVTTARMQ</sequence>
<dbReference type="EMBL" id="CAAGRJ010013368">
    <property type="protein sequence ID" value="VFV29936.1"/>
    <property type="molecule type" value="Genomic_DNA"/>
</dbReference>
<organism evidence="2 3">
    <name type="scientific">Lynx pardinus</name>
    <name type="common">Iberian lynx</name>
    <name type="synonym">Felis pardina</name>
    <dbReference type="NCBI Taxonomy" id="191816"/>
    <lineage>
        <taxon>Eukaryota</taxon>
        <taxon>Metazoa</taxon>
        <taxon>Chordata</taxon>
        <taxon>Craniata</taxon>
        <taxon>Vertebrata</taxon>
        <taxon>Euteleostomi</taxon>
        <taxon>Mammalia</taxon>
        <taxon>Eutheria</taxon>
        <taxon>Laurasiatheria</taxon>
        <taxon>Carnivora</taxon>
        <taxon>Feliformia</taxon>
        <taxon>Felidae</taxon>
        <taxon>Felinae</taxon>
        <taxon>Lynx</taxon>
    </lineage>
</organism>
<reference evidence="2 3" key="1">
    <citation type="submission" date="2019-01" db="EMBL/GenBank/DDBJ databases">
        <authorList>
            <person name="Alioto T."/>
            <person name="Alioto T."/>
        </authorList>
    </citation>
    <scope>NUCLEOTIDE SEQUENCE [LARGE SCALE GENOMIC DNA]</scope>
</reference>
<dbReference type="AlphaFoldDB" id="A0A485NDT0"/>
<dbReference type="GO" id="GO:0031492">
    <property type="term" value="F:nucleosomal DNA binding"/>
    <property type="evidence" value="ECO:0007669"/>
    <property type="project" value="TreeGrafter"/>
</dbReference>
<dbReference type="GO" id="GO:0045892">
    <property type="term" value="P:negative regulation of DNA-templated transcription"/>
    <property type="evidence" value="ECO:0007669"/>
    <property type="project" value="TreeGrafter"/>
</dbReference>
<proteinExistence type="predicted"/>
<accession>A0A485NDT0</accession>
<gene>
    <name evidence="2" type="ORF">LYPA_23C013434</name>
</gene>
<feature type="non-terminal residue" evidence="2">
    <location>
        <position position="62"/>
    </location>
</feature>
<evidence type="ECO:0000256" key="1">
    <source>
        <dbReference type="SAM" id="MobiDB-lite"/>
    </source>
</evidence>
<evidence type="ECO:0000313" key="2">
    <source>
        <dbReference type="EMBL" id="VFV29936.1"/>
    </source>
</evidence>
<dbReference type="GO" id="GO:0016514">
    <property type="term" value="C:SWI/SNF complex"/>
    <property type="evidence" value="ECO:0007669"/>
    <property type="project" value="TreeGrafter"/>
</dbReference>
<dbReference type="PANTHER" id="PTHR46232:SF1">
    <property type="entry name" value="SWI_SNF-RELATED MATRIX-ASSOCIATED ACTIN-DEPENDENT REGULATOR OF CHROMATIN SUBFAMILY E MEMBER 1"/>
    <property type="match status" value="1"/>
</dbReference>